<reference evidence="7 8" key="1">
    <citation type="submission" date="2023-10" db="EMBL/GenBank/DDBJ databases">
        <title>Development of a sustainable strategy for remediation of hydrocarbon-contaminated territories based on the waste exchange concept.</title>
        <authorList>
            <person name="Krivoruchko A."/>
        </authorList>
    </citation>
    <scope>NUCLEOTIDE SEQUENCE</scope>
    <source>
        <strain evidence="6 8">IEGM 1266</strain>
        <strain evidence="7">IEGM 1279</strain>
    </source>
</reference>
<evidence type="ECO:0000313" key="9">
    <source>
        <dbReference type="Proteomes" id="UP001185922"/>
    </source>
</evidence>
<dbReference type="SUPFAM" id="SSF46689">
    <property type="entry name" value="Homeodomain-like"/>
    <property type="match status" value="1"/>
</dbReference>
<dbReference type="Pfam" id="PF17754">
    <property type="entry name" value="TetR_C_14"/>
    <property type="match status" value="1"/>
</dbReference>
<dbReference type="InterPro" id="IPR023772">
    <property type="entry name" value="DNA-bd_HTH_TetR-type_CS"/>
</dbReference>
<dbReference type="InterPro" id="IPR001647">
    <property type="entry name" value="HTH_TetR"/>
</dbReference>
<dbReference type="PANTHER" id="PTHR30055">
    <property type="entry name" value="HTH-TYPE TRANSCRIPTIONAL REGULATOR RUTR"/>
    <property type="match status" value="1"/>
</dbReference>
<feature type="domain" description="HTH tetR-type" evidence="5">
    <location>
        <begin position="12"/>
        <end position="72"/>
    </location>
</feature>
<name>A0AAE4R509_9ACTN</name>
<proteinExistence type="predicted"/>
<evidence type="ECO:0000313" key="8">
    <source>
        <dbReference type="Proteomes" id="UP001185779"/>
    </source>
</evidence>
<dbReference type="PROSITE" id="PS01081">
    <property type="entry name" value="HTH_TETR_1"/>
    <property type="match status" value="1"/>
</dbReference>
<dbReference type="GO" id="GO:0000976">
    <property type="term" value="F:transcription cis-regulatory region binding"/>
    <property type="evidence" value="ECO:0007669"/>
    <property type="project" value="TreeGrafter"/>
</dbReference>
<dbReference type="PANTHER" id="PTHR30055:SF238">
    <property type="entry name" value="MYCOFACTOCIN BIOSYNTHESIS TRANSCRIPTIONAL REGULATOR MFTR-RELATED"/>
    <property type="match status" value="1"/>
</dbReference>
<evidence type="ECO:0000256" key="1">
    <source>
        <dbReference type="ARBA" id="ARBA00023015"/>
    </source>
</evidence>
<dbReference type="Pfam" id="PF00440">
    <property type="entry name" value="TetR_N"/>
    <property type="match status" value="1"/>
</dbReference>
<dbReference type="AlphaFoldDB" id="A0AAE4R509"/>
<dbReference type="GO" id="GO:0003700">
    <property type="term" value="F:DNA-binding transcription factor activity"/>
    <property type="evidence" value="ECO:0007669"/>
    <property type="project" value="TreeGrafter"/>
</dbReference>
<sequence>MHPSGLREAKKAATRKALARAVLRLSIRDGIEHVTIDAVAAEANVSVRTFHNYFGGKEDALLHFVDSLLDSVIERIEARPAGESFWCSVRTALIETATSLDVGEPAEIVALLRLLDTDPALTARTRDIDLDQTFEARLAQLYDRRGQRADAMYPHLVVHTAITTARVALEYFVARSERAAHASGGSMPPVLSTVLESAFDQMSAGLGRPVPLLNDLADASHKEP</sequence>
<evidence type="ECO:0000256" key="3">
    <source>
        <dbReference type="ARBA" id="ARBA00023163"/>
    </source>
</evidence>
<evidence type="ECO:0000256" key="2">
    <source>
        <dbReference type="ARBA" id="ARBA00023125"/>
    </source>
</evidence>
<dbReference type="PROSITE" id="PS50977">
    <property type="entry name" value="HTH_TETR_2"/>
    <property type="match status" value="1"/>
</dbReference>
<dbReference type="Gene3D" id="1.10.10.60">
    <property type="entry name" value="Homeodomain-like"/>
    <property type="match status" value="1"/>
</dbReference>
<dbReference type="InterPro" id="IPR009057">
    <property type="entry name" value="Homeodomain-like_sf"/>
</dbReference>
<accession>A0AAE4R509</accession>
<evidence type="ECO:0000313" key="7">
    <source>
        <dbReference type="EMBL" id="MDV6311006.1"/>
    </source>
</evidence>
<keyword evidence="2 4" id="KW-0238">DNA-binding</keyword>
<keyword evidence="8" id="KW-1185">Reference proteome</keyword>
<keyword evidence="1" id="KW-0805">Transcription regulation</keyword>
<dbReference type="EMBL" id="JAWLKI010000004">
    <property type="protein sequence ID" value="MDV6306816.1"/>
    <property type="molecule type" value="Genomic_DNA"/>
</dbReference>
<dbReference type="EMBL" id="JAWLKH010000002">
    <property type="protein sequence ID" value="MDV6311006.1"/>
    <property type="molecule type" value="Genomic_DNA"/>
</dbReference>
<dbReference type="RefSeq" id="WP_024497786.1">
    <property type="nucleotide sequence ID" value="NZ_CP091855.1"/>
</dbReference>
<organism evidence="7 9">
    <name type="scientific">Gordonia amicalis</name>
    <dbReference type="NCBI Taxonomy" id="89053"/>
    <lineage>
        <taxon>Bacteria</taxon>
        <taxon>Bacillati</taxon>
        <taxon>Actinomycetota</taxon>
        <taxon>Actinomycetes</taxon>
        <taxon>Mycobacteriales</taxon>
        <taxon>Gordoniaceae</taxon>
        <taxon>Gordonia</taxon>
    </lineage>
</organism>
<evidence type="ECO:0000256" key="4">
    <source>
        <dbReference type="PROSITE-ProRule" id="PRU00335"/>
    </source>
</evidence>
<comment type="caution">
    <text evidence="7">The sequence shown here is derived from an EMBL/GenBank/DDBJ whole genome shotgun (WGS) entry which is preliminary data.</text>
</comment>
<evidence type="ECO:0000313" key="6">
    <source>
        <dbReference type="EMBL" id="MDV6306816.1"/>
    </source>
</evidence>
<dbReference type="InterPro" id="IPR041347">
    <property type="entry name" value="MftR_C"/>
</dbReference>
<feature type="DNA-binding region" description="H-T-H motif" evidence="4">
    <location>
        <begin position="35"/>
        <end position="54"/>
    </location>
</feature>
<dbReference type="InterPro" id="IPR050109">
    <property type="entry name" value="HTH-type_TetR-like_transc_reg"/>
</dbReference>
<evidence type="ECO:0000259" key="5">
    <source>
        <dbReference type="PROSITE" id="PS50977"/>
    </source>
</evidence>
<keyword evidence="3" id="KW-0804">Transcription</keyword>
<dbReference type="GeneID" id="77171984"/>
<gene>
    <name evidence="6" type="ORF">R3P94_05560</name>
    <name evidence="7" type="ORF">R3Q15_03665</name>
</gene>
<dbReference type="Gene3D" id="1.10.357.10">
    <property type="entry name" value="Tetracycline Repressor, domain 2"/>
    <property type="match status" value="1"/>
</dbReference>
<dbReference type="Proteomes" id="UP001185779">
    <property type="component" value="Unassembled WGS sequence"/>
</dbReference>
<dbReference type="Proteomes" id="UP001185922">
    <property type="component" value="Unassembled WGS sequence"/>
</dbReference>
<protein>
    <submittedName>
        <fullName evidence="7">TetR/AcrR family transcriptional regulator</fullName>
    </submittedName>
</protein>